<name>A0AA43XNA9_9CLOT</name>
<dbReference type="Proteomes" id="UP000449710">
    <property type="component" value="Unassembled WGS sequence"/>
</dbReference>
<proteinExistence type="predicted"/>
<dbReference type="GO" id="GO:0003677">
    <property type="term" value="F:DNA binding"/>
    <property type="evidence" value="ECO:0007669"/>
    <property type="project" value="InterPro"/>
</dbReference>
<dbReference type="Pfam" id="PF01381">
    <property type="entry name" value="HTH_3"/>
    <property type="match status" value="1"/>
</dbReference>
<accession>A0AA43XNA9</accession>
<dbReference type="CDD" id="cd00093">
    <property type="entry name" value="HTH_XRE"/>
    <property type="match status" value="1"/>
</dbReference>
<dbReference type="InterPro" id="IPR011990">
    <property type="entry name" value="TPR-like_helical_dom_sf"/>
</dbReference>
<dbReference type="EMBL" id="SUMG01000026">
    <property type="protein sequence ID" value="NBG89479.1"/>
    <property type="molecule type" value="Genomic_DNA"/>
</dbReference>
<evidence type="ECO:0000313" key="3">
    <source>
        <dbReference type="Proteomes" id="UP000449710"/>
    </source>
</evidence>
<reference evidence="2 3" key="1">
    <citation type="submission" date="2019-04" db="EMBL/GenBank/DDBJ databases">
        <title>Isachenkonia alkalipeptolytica gen. nov. sp. nov. a new anaerobic, alkiliphilic organothrophic bacterium capable to reduce synthesized ferrihydrite isolated from a soda lake.</title>
        <authorList>
            <person name="Toshchakov S.V."/>
            <person name="Zavarzina D.G."/>
            <person name="Zhilina T.N."/>
            <person name="Kostrikina N.A."/>
            <person name="Kublanov I.V."/>
        </authorList>
    </citation>
    <scope>NUCLEOTIDE SEQUENCE [LARGE SCALE GENOMIC DNA]</scope>
    <source>
        <strain evidence="2 3">Z-1701</strain>
    </source>
</reference>
<sequence length="311" mass="36828">MTEINSFGLYLRKLREEKKLTQTYVAKAAQVSEKTYRRIEMDKAIPRIDTLEEMSILFKEDLVLRFLKYNSQGMEMFETIKEDIEKKILQDNFDKLNGYIPKLKSFIATIKKPYYILQYRQYILLIEGIVLYRKKDRYPKALEKFIQGILISNKEFSVEHFRDFSYSPMEHRLLMNIALTFNRTGDQKKYIEILAFIMDEIDHSDEIYAIIASNLGIAYKRTEKYVDSIGMMEKGINYCQEKSDYSMLPLLYYGKGVSEYYLNDDSYKCSFINAVTLTKLLGLTHLHTSMKEKCKNNFHFDVSNEEDQSLF</sequence>
<dbReference type="SUPFAM" id="SSF47413">
    <property type="entry name" value="lambda repressor-like DNA-binding domains"/>
    <property type="match status" value="1"/>
</dbReference>
<organism evidence="2 3">
    <name type="scientific">Isachenkonia alkalipeptolytica</name>
    <dbReference type="NCBI Taxonomy" id="2565777"/>
    <lineage>
        <taxon>Bacteria</taxon>
        <taxon>Bacillati</taxon>
        <taxon>Bacillota</taxon>
        <taxon>Clostridia</taxon>
        <taxon>Eubacteriales</taxon>
        <taxon>Clostridiaceae</taxon>
        <taxon>Isachenkonia</taxon>
    </lineage>
</organism>
<keyword evidence="3" id="KW-1185">Reference proteome</keyword>
<dbReference type="PROSITE" id="PS50943">
    <property type="entry name" value="HTH_CROC1"/>
    <property type="match status" value="1"/>
</dbReference>
<feature type="domain" description="HTH cro/C1-type" evidence="1">
    <location>
        <begin position="11"/>
        <end position="65"/>
    </location>
</feature>
<dbReference type="SMART" id="SM00530">
    <property type="entry name" value="HTH_XRE"/>
    <property type="match status" value="1"/>
</dbReference>
<gene>
    <name evidence="2" type="ORF">ISALK_13370</name>
</gene>
<protein>
    <submittedName>
        <fullName evidence="2">Helix-turn-helix transcriptional regulator</fullName>
    </submittedName>
</protein>
<evidence type="ECO:0000313" key="2">
    <source>
        <dbReference type="EMBL" id="NBG89479.1"/>
    </source>
</evidence>
<dbReference type="SUPFAM" id="SSF48452">
    <property type="entry name" value="TPR-like"/>
    <property type="match status" value="1"/>
</dbReference>
<dbReference type="Gene3D" id="1.25.40.10">
    <property type="entry name" value="Tetratricopeptide repeat domain"/>
    <property type="match status" value="1"/>
</dbReference>
<comment type="caution">
    <text evidence="2">The sequence shown here is derived from an EMBL/GenBank/DDBJ whole genome shotgun (WGS) entry which is preliminary data.</text>
</comment>
<dbReference type="InterPro" id="IPR001387">
    <property type="entry name" value="Cro/C1-type_HTH"/>
</dbReference>
<evidence type="ECO:0000259" key="1">
    <source>
        <dbReference type="PROSITE" id="PS50943"/>
    </source>
</evidence>
<dbReference type="InterPro" id="IPR010982">
    <property type="entry name" value="Lambda_DNA-bd_dom_sf"/>
</dbReference>
<dbReference type="RefSeq" id="WP_160723190.1">
    <property type="nucleotide sequence ID" value="NZ_SUMG01000026.1"/>
</dbReference>
<dbReference type="AlphaFoldDB" id="A0AA43XNA9"/>